<feature type="region of interest" description="Disordered" evidence="1">
    <location>
        <begin position="853"/>
        <end position="873"/>
    </location>
</feature>
<feature type="compositionally biased region" description="Acidic residues" evidence="1">
    <location>
        <begin position="1039"/>
        <end position="1048"/>
    </location>
</feature>
<reference evidence="2 3" key="1">
    <citation type="submission" date="2024-04" db="EMBL/GenBank/DDBJ databases">
        <title>Tritrichomonas musculus Genome.</title>
        <authorList>
            <person name="Alves-Ferreira E."/>
            <person name="Grigg M."/>
            <person name="Lorenzi H."/>
            <person name="Galac M."/>
        </authorList>
    </citation>
    <scope>NUCLEOTIDE SEQUENCE [LARGE SCALE GENOMIC DNA]</scope>
    <source>
        <strain evidence="2 3">EAF2021</strain>
    </source>
</reference>
<dbReference type="PANTHER" id="PTHR24112">
    <property type="entry name" value="LEUCINE-RICH REPEAT, ISOFORM F-RELATED"/>
    <property type="match status" value="1"/>
</dbReference>
<gene>
    <name evidence="2" type="ORF">M9Y10_028648</name>
</gene>
<feature type="compositionally biased region" description="Basic residues" evidence="1">
    <location>
        <begin position="477"/>
        <end position="494"/>
    </location>
</feature>
<sequence>MKGINHTILKDKDINSCFSVSQRPFQYALQTNIKIDQKKINNVAIILTKHFIFGLDGDDSSNKKNRKIFDIHISKISQIEKKSDKCIYIGNSQDFPLLIIYSIDKKVTKLIQLLYRNIVLSYYNKDKLELNWDDNSQFPPIDIRYLSPSQVFQFNYFAYCTFYTKKYNHDFVRYIHNLIIEDSPIIDFSVLSPRYFRKRINSLKCAKDIFRGICLRDFPYPDLIKGFSQLITEFPNIKIVSFSNCNCNKGLTALADASKEARKRKKSFGVTYWDLSFNKFNNFSYFSTVIENSTEPIKYLNINGCNIYDEDAEILFSTLEHFEHVKKLKFLSIAETSFDSNKSIRAFKRFLQVCNLTYLDLGSIPNIADVITSLEEVGVNSLKTLILKNTLLESRSLDDLLQIIKHSDKLAELDISGTGLLVESISSIIETINDNKKIKKFSLKLDSLDLHGKSLKAVIKAFLNNEYSDNDGSSSPRSKKRSQKQSNKKSPLKKWKSLSFASNQMTNDDLSKIIQFLNQMDNLEIIYLDDNFDSSMEGISETLCDLLHLDIPLTGISLAGSKHHILGEKLIPFLEEAAKSETLEYLNIENNNLGNGAVQVIKNLLVNSKTLKTLKIDNNSFTSIPKIKSIIDAAEVCQTLTTFGFPLFDSSLLCTNDEDGKAERKLLQLQSRANYIISQHRREKRAELIQQNAANGDDNEDDDYYQLKCQMPFEVENEDVERLLASIINNYPKVSPNKRTYHSLACEIFDLPFPFQQSDERASDCELDVFRQDKSEDMKVYDKTETLIGYIKEPTRQFSYADKSSKINYLLTYGPTVSNILDDEHIKRPKHLSNQEAAGKARKRKSFVQFPSNIKSKSEKQPIQYDDKNSHPLKTRVVDSRNLDNLVDMDLENNKKSRSKNKAKRLDMTQKRNALYDNENRNWIEENNRFMLRKTQPANLKRNIFDEYSEDNDEENSTSTADQNKWKKQRPVHNNKNKLKLRADDDSYSNSNGEEEDGELIKPQKKAKRNQISIRQDQDSSSDIPSNNPKRKQVLPDYNDTDTDDENENERKGWKNQNSPSKQKHDTNQSQSQSQTGNDLTTSSTDDENAPFLKQRPTSKVIPVSSDSYIINRNRNNSNNEDEENESSNRNRSPSSKRVRKSSAAYDPSSSTDNSPRNSDDENDDQNQDQQEQYNDGDMFKVSPLPKPPHLKSTQSALAFAYNLMILDDQSDEQKNDDEKAEYSDK</sequence>
<dbReference type="InterPro" id="IPR051279">
    <property type="entry name" value="PP1-Reg/Actin-Interact_Protein"/>
</dbReference>
<protein>
    <submittedName>
        <fullName evidence="2">Barbed-end actin filament uncapping</fullName>
    </submittedName>
</protein>
<dbReference type="EMBL" id="JAPFFF010000004">
    <property type="protein sequence ID" value="KAK8891439.1"/>
    <property type="molecule type" value="Genomic_DNA"/>
</dbReference>
<evidence type="ECO:0000313" key="3">
    <source>
        <dbReference type="Proteomes" id="UP001470230"/>
    </source>
</evidence>
<feature type="compositionally biased region" description="Basic and acidic residues" evidence="1">
    <location>
        <begin position="856"/>
        <end position="873"/>
    </location>
</feature>
<feature type="compositionally biased region" description="Basic residues" evidence="1">
    <location>
        <begin position="966"/>
        <end position="980"/>
    </location>
</feature>
<keyword evidence="3" id="KW-1185">Reference proteome</keyword>
<organism evidence="2 3">
    <name type="scientific">Tritrichomonas musculus</name>
    <dbReference type="NCBI Taxonomy" id="1915356"/>
    <lineage>
        <taxon>Eukaryota</taxon>
        <taxon>Metamonada</taxon>
        <taxon>Parabasalia</taxon>
        <taxon>Tritrichomonadida</taxon>
        <taxon>Tritrichomonadidae</taxon>
        <taxon>Tritrichomonas</taxon>
    </lineage>
</organism>
<feature type="region of interest" description="Disordered" evidence="1">
    <location>
        <begin position="888"/>
        <end position="912"/>
    </location>
</feature>
<feature type="compositionally biased region" description="Low complexity" evidence="1">
    <location>
        <begin position="1010"/>
        <end position="1028"/>
    </location>
</feature>
<feature type="compositionally biased region" description="Low complexity" evidence="1">
    <location>
        <begin position="1105"/>
        <end position="1119"/>
    </location>
</feature>
<dbReference type="InterPro" id="IPR032675">
    <property type="entry name" value="LRR_dom_sf"/>
</dbReference>
<name>A0ABR2KK29_9EUKA</name>
<comment type="caution">
    <text evidence="2">The sequence shown here is derived from an EMBL/GenBank/DDBJ whole genome shotgun (WGS) entry which is preliminary data.</text>
</comment>
<feature type="region of interest" description="Disordered" evidence="1">
    <location>
        <begin position="950"/>
        <end position="1194"/>
    </location>
</feature>
<evidence type="ECO:0000256" key="1">
    <source>
        <dbReference type="SAM" id="MobiDB-lite"/>
    </source>
</evidence>
<dbReference type="Gene3D" id="3.80.10.10">
    <property type="entry name" value="Ribonuclease Inhibitor"/>
    <property type="match status" value="1"/>
</dbReference>
<dbReference type="SUPFAM" id="SSF52047">
    <property type="entry name" value="RNI-like"/>
    <property type="match status" value="1"/>
</dbReference>
<feature type="compositionally biased region" description="Polar residues" evidence="1">
    <location>
        <begin position="1148"/>
        <end position="1157"/>
    </location>
</feature>
<proteinExistence type="predicted"/>
<accession>A0ABR2KK29</accession>
<evidence type="ECO:0000313" key="2">
    <source>
        <dbReference type="EMBL" id="KAK8891439.1"/>
    </source>
</evidence>
<dbReference type="SMART" id="SM00368">
    <property type="entry name" value="LRR_RI"/>
    <property type="match status" value="3"/>
</dbReference>
<feature type="region of interest" description="Disordered" evidence="1">
    <location>
        <begin position="468"/>
        <end position="494"/>
    </location>
</feature>
<dbReference type="PANTHER" id="PTHR24112:SF66">
    <property type="entry name" value="LEUCINE-RICH REPEAT, ISOFORM F"/>
    <property type="match status" value="1"/>
</dbReference>
<dbReference type="Proteomes" id="UP001470230">
    <property type="component" value="Unassembled WGS sequence"/>
</dbReference>